<dbReference type="Pfam" id="PF20152">
    <property type="entry name" value="DUF6534"/>
    <property type="match status" value="1"/>
</dbReference>
<keyword evidence="5" id="KW-1185">Reference proteome</keyword>
<proteinExistence type="predicted"/>
<feature type="domain" description="DUF6534" evidence="3">
    <location>
        <begin position="186"/>
        <end position="271"/>
    </location>
</feature>
<dbReference type="AlphaFoldDB" id="A0A9P6H9T1"/>
<evidence type="ECO:0000313" key="5">
    <source>
        <dbReference type="Proteomes" id="UP000736335"/>
    </source>
</evidence>
<feature type="transmembrane region" description="Helical" evidence="2">
    <location>
        <begin position="122"/>
        <end position="141"/>
    </location>
</feature>
<evidence type="ECO:0000256" key="1">
    <source>
        <dbReference type="SAM" id="MobiDB-lite"/>
    </source>
</evidence>
<feature type="transmembrane region" description="Helical" evidence="2">
    <location>
        <begin position="12"/>
        <end position="37"/>
    </location>
</feature>
<keyword evidence="2" id="KW-1133">Transmembrane helix</keyword>
<gene>
    <name evidence="4" type="ORF">BJ322DRAFT_1110494</name>
</gene>
<organism evidence="4 5">
    <name type="scientific">Thelephora terrestris</name>
    <dbReference type="NCBI Taxonomy" id="56493"/>
    <lineage>
        <taxon>Eukaryota</taxon>
        <taxon>Fungi</taxon>
        <taxon>Dikarya</taxon>
        <taxon>Basidiomycota</taxon>
        <taxon>Agaricomycotina</taxon>
        <taxon>Agaricomycetes</taxon>
        <taxon>Thelephorales</taxon>
        <taxon>Thelephoraceae</taxon>
        <taxon>Thelephora</taxon>
    </lineage>
</organism>
<reference evidence="4" key="2">
    <citation type="submission" date="2020-11" db="EMBL/GenBank/DDBJ databases">
        <authorList>
            <consortium name="DOE Joint Genome Institute"/>
            <person name="Kuo A."/>
            <person name="Miyauchi S."/>
            <person name="Kiss E."/>
            <person name="Drula E."/>
            <person name="Kohler A."/>
            <person name="Sanchez-Garcia M."/>
            <person name="Andreopoulos B."/>
            <person name="Barry K.W."/>
            <person name="Bonito G."/>
            <person name="Buee M."/>
            <person name="Carver A."/>
            <person name="Chen C."/>
            <person name="Cichocki N."/>
            <person name="Clum A."/>
            <person name="Culley D."/>
            <person name="Crous P.W."/>
            <person name="Fauchery L."/>
            <person name="Girlanda M."/>
            <person name="Hayes R."/>
            <person name="Keri Z."/>
            <person name="Labutti K."/>
            <person name="Lipzen A."/>
            <person name="Lombard V."/>
            <person name="Magnuson J."/>
            <person name="Maillard F."/>
            <person name="Morin E."/>
            <person name="Murat C."/>
            <person name="Nolan M."/>
            <person name="Ohm R."/>
            <person name="Pangilinan J."/>
            <person name="Pereira M."/>
            <person name="Perotto S."/>
            <person name="Peter M."/>
            <person name="Riley R."/>
            <person name="Sitrit Y."/>
            <person name="Stielow B."/>
            <person name="Szollosi G."/>
            <person name="Zifcakova L."/>
            <person name="Stursova M."/>
            <person name="Spatafora J.W."/>
            <person name="Tedersoo L."/>
            <person name="Vaario L.-M."/>
            <person name="Yamada A."/>
            <person name="Yan M."/>
            <person name="Wang P."/>
            <person name="Xu J."/>
            <person name="Bruns T."/>
            <person name="Baldrian P."/>
            <person name="Vilgalys R."/>
            <person name="Henrissat B."/>
            <person name="Grigoriev I.V."/>
            <person name="Hibbett D."/>
            <person name="Nagy L.G."/>
            <person name="Martin F.M."/>
        </authorList>
    </citation>
    <scope>NUCLEOTIDE SEQUENCE</scope>
    <source>
        <strain evidence="4">UH-Tt-Lm1</strain>
    </source>
</reference>
<feature type="transmembrane region" description="Helical" evidence="2">
    <location>
        <begin position="213"/>
        <end position="239"/>
    </location>
</feature>
<dbReference type="Proteomes" id="UP000736335">
    <property type="component" value="Unassembled WGS sequence"/>
</dbReference>
<keyword evidence="2" id="KW-0472">Membrane</keyword>
<feature type="transmembrane region" description="Helical" evidence="2">
    <location>
        <begin position="181"/>
        <end position="201"/>
    </location>
</feature>
<feature type="transmembrane region" description="Helical" evidence="2">
    <location>
        <begin position="49"/>
        <end position="74"/>
    </location>
</feature>
<sequence length="364" mass="40180">MDQIPALDNTFGAALIGVIVASVLYGVSCSQVFYYFNHYSKKDGPATKAVVIAALVSDTVHQVLICHTVYSYLVKSFFQPAELGKIVWSLIIEVIFNGLTAFLVQTFFAIRIWKFSHRNIPITLTLSSFVLGEFVCVIVYVSRAIHMDTFQQLATLKPLSMTINVLAGNIAWAESALLPWLNTPTVAGDVLITIVFCFLLHRARNNLQRSNTMINLLIAFSVQTGMLTSLCAIASLISISLSPDTFIYICFYFLLGRLYCNSLLATLNVRNAIRGRGHDDLGISLRPIDVSDSNTSTVDNHKEIEIEIDVKTEAVGYVEDSEREGSLPSFNAHDHNRCPPLDQPISGADPRAIQEKLELESGGV</sequence>
<evidence type="ECO:0000256" key="2">
    <source>
        <dbReference type="SAM" id="Phobius"/>
    </source>
</evidence>
<dbReference type="EMBL" id="WIUZ02000011">
    <property type="protein sequence ID" value="KAF9782614.1"/>
    <property type="molecule type" value="Genomic_DNA"/>
</dbReference>
<evidence type="ECO:0000313" key="4">
    <source>
        <dbReference type="EMBL" id="KAF9782614.1"/>
    </source>
</evidence>
<comment type="caution">
    <text evidence="4">The sequence shown here is derived from an EMBL/GenBank/DDBJ whole genome shotgun (WGS) entry which is preliminary data.</text>
</comment>
<accession>A0A9P6H9T1</accession>
<feature type="transmembrane region" description="Helical" evidence="2">
    <location>
        <begin position="245"/>
        <end position="267"/>
    </location>
</feature>
<name>A0A9P6H9T1_9AGAM</name>
<feature type="transmembrane region" description="Helical" evidence="2">
    <location>
        <begin position="86"/>
        <end position="110"/>
    </location>
</feature>
<feature type="region of interest" description="Disordered" evidence="1">
    <location>
        <begin position="324"/>
        <end position="350"/>
    </location>
</feature>
<dbReference type="PANTHER" id="PTHR40465:SF1">
    <property type="entry name" value="DUF6534 DOMAIN-CONTAINING PROTEIN"/>
    <property type="match status" value="1"/>
</dbReference>
<keyword evidence="2" id="KW-0812">Transmembrane</keyword>
<dbReference type="InterPro" id="IPR045339">
    <property type="entry name" value="DUF6534"/>
</dbReference>
<dbReference type="OrthoDB" id="3263055at2759"/>
<protein>
    <recommendedName>
        <fullName evidence="3">DUF6534 domain-containing protein</fullName>
    </recommendedName>
</protein>
<dbReference type="PANTHER" id="PTHR40465">
    <property type="entry name" value="CHROMOSOME 1, WHOLE GENOME SHOTGUN SEQUENCE"/>
    <property type="match status" value="1"/>
</dbReference>
<evidence type="ECO:0000259" key="3">
    <source>
        <dbReference type="Pfam" id="PF20152"/>
    </source>
</evidence>
<reference evidence="4" key="1">
    <citation type="journal article" date="2020" name="Nat. Commun.">
        <title>Large-scale genome sequencing of mycorrhizal fungi provides insights into the early evolution of symbiotic traits.</title>
        <authorList>
            <person name="Miyauchi S."/>
            <person name="Kiss E."/>
            <person name="Kuo A."/>
            <person name="Drula E."/>
            <person name="Kohler A."/>
            <person name="Sanchez-Garcia M."/>
            <person name="Morin E."/>
            <person name="Andreopoulos B."/>
            <person name="Barry K.W."/>
            <person name="Bonito G."/>
            <person name="Buee M."/>
            <person name="Carver A."/>
            <person name="Chen C."/>
            <person name="Cichocki N."/>
            <person name="Clum A."/>
            <person name="Culley D."/>
            <person name="Crous P.W."/>
            <person name="Fauchery L."/>
            <person name="Girlanda M."/>
            <person name="Hayes R.D."/>
            <person name="Keri Z."/>
            <person name="LaButti K."/>
            <person name="Lipzen A."/>
            <person name="Lombard V."/>
            <person name="Magnuson J."/>
            <person name="Maillard F."/>
            <person name="Murat C."/>
            <person name="Nolan M."/>
            <person name="Ohm R.A."/>
            <person name="Pangilinan J."/>
            <person name="Pereira M.F."/>
            <person name="Perotto S."/>
            <person name="Peter M."/>
            <person name="Pfister S."/>
            <person name="Riley R."/>
            <person name="Sitrit Y."/>
            <person name="Stielow J.B."/>
            <person name="Szollosi G."/>
            <person name="Zifcakova L."/>
            <person name="Stursova M."/>
            <person name="Spatafora J.W."/>
            <person name="Tedersoo L."/>
            <person name="Vaario L.M."/>
            <person name="Yamada A."/>
            <person name="Yan M."/>
            <person name="Wang P."/>
            <person name="Xu J."/>
            <person name="Bruns T."/>
            <person name="Baldrian P."/>
            <person name="Vilgalys R."/>
            <person name="Dunand C."/>
            <person name="Henrissat B."/>
            <person name="Grigoriev I.V."/>
            <person name="Hibbett D."/>
            <person name="Nagy L.G."/>
            <person name="Martin F.M."/>
        </authorList>
    </citation>
    <scope>NUCLEOTIDE SEQUENCE</scope>
    <source>
        <strain evidence="4">UH-Tt-Lm1</strain>
    </source>
</reference>